<dbReference type="FunCoup" id="A0A316VPG9">
    <property type="interactions" value="136"/>
</dbReference>
<evidence type="ECO:0000313" key="6">
    <source>
        <dbReference type="EMBL" id="PWN39422.1"/>
    </source>
</evidence>
<dbReference type="InterPro" id="IPR008978">
    <property type="entry name" value="HSP20-like_chaperone"/>
</dbReference>
<dbReference type="AlphaFoldDB" id="A0A316VPG9"/>
<evidence type="ECO:0000313" key="7">
    <source>
        <dbReference type="Proteomes" id="UP000245783"/>
    </source>
</evidence>
<evidence type="ECO:0000256" key="3">
    <source>
        <dbReference type="RuleBase" id="RU003616"/>
    </source>
</evidence>
<feature type="domain" description="SHSP" evidence="5">
    <location>
        <begin position="53"/>
        <end position="184"/>
    </location>
</feature>
<gene>
    <name evidence="6" type="ORF">IE81DRAFT_26496</name>
</gene>
<dbReference type="OrthoDB" id="1431247at2759"/>
<dbReference type="Pfam" id="PF00011">
    <property type="entry name" value="HSP20"/>
    <property type="match status" value="1"/>
</dbReference>
<evidence type="ECO:0000256" key="2">
    <source>
        <dbReference type="PROSITE-ProRule" id="PRU00285"/>
    </source>
</evidence>
<organism evidence="6 7">
    <name type="scientific">Ceraceosorus guamensis</name>
    <dbReference type="NCBI Taxonomy" id="1522189"/>
    <lineage>
        <taxon>Eukaryota</taxon>
        <taxon>Fungi</taxon>
        <taxon>Dikarya</taxon>
        <taxon>Basidiomycota</taxon>
        <taxon>Ustilaginomycotina</taxon>
        <taxon>Exobasidiomycetes</taxon>
        <taxon>Ceraceosorales</taxon>
        <taxon>Ceraceosoraceae</taxon>
        <taxon>Ceraceosorus</taxon>
    </lineage>
</organism>
<comment type="similarity">
    <text evidence="2 3">Belongs to the small heat shock protein (HSP20) family.</text>
</comment>
<dbReference type="STRING" id="1522189.A0A316VPG9"/>
<dbReference type="SUPFAM" id="SSF49764">
    <property type="entry name" value="HSP20-like chaperones"/>
    <property type="match status" value="1"/>
</dbReference>
<dbReference type="Proteomes" id="UP000245783">
    <property type="component" value="Unassembled WGS sequence"/>
</dbReference>
<evidence type="ECO:0000256" key="1">
    <source>
        <dbReference type="ARBA" id="ARBA00023016"/>
    </source>
</evidence>
<protein>
    <submittedName>
        <fullName evidence="6">HSP20-like chaperone</fullName>
    </submittedName>
</protein>
<proteinExistence type="inferred from homology"/>
<keyword evidence="7" id="KW-1185">Reference proteome</keyword>
<dbReference type="PROSITE" id="PS01031">
    <property type="entry name" value="SHSP"/>
    <property type="match status" value="1"/>
</dbReference>
<accession>A0A316VPG9</accession>
<dbReference type="PANTHER" id="PTHR11527">
    <property type="entry name" value="HEAT-SHOCK PROTEIN 20 FAMILY MEMBER"/>
    <property type="match status" value="1"/>
</dbReference>
<dbReference type="EMBL" id="KZ819468">
    <property type="protein sequence ID" value="PWN39422.1"/>
    <property type="molecule type" value="Genomic_DNA"/>
</dbReference>
<dbReference type="CDD" id="cd06464">
    <property type="entry name" value="ACD_sHsps-like"/>
    <property type="match status" value="1"/>
</dbReference>
<dbReference type="Gene3D" id="2.60.40.790">
    <property type="match status" value="1"/>
</dbReference>
<name>A0A316VPG9_9BASI</name>
<dbReference type="GeneID" id="37033274"/>
<feature type="region of interest" description="Disordered" evidence="4">
    <location>
        <begin position="33"/>
        <end position="52"/>
    </location>
</feature>
<dbReference type="InterPro" id="IPR002068">
    <property type="entry name" value="A-crystallin/Hsp20_dom"/>
</dbReference>
<keyword evidence="1" id="KW-0346">Stress response</keyword>
<evidence type="ECO:0000259" key="5">
    <source>
        <dbReference type="PROSITE" id="PS01031"/>
    </source>
</evidence>
<dbReference type="InParanoid" id="A0A316VPG9"/>
<dbReference type="InterPro" id="IPR031107">
    <property type="entry name" value="Small_HSP"/>
</dbReference>
<sequence>MSLGFYSPFSNLIDDLTTPYAIYIDGANDGSGAGEGGNKVAAAARPPRKNWTPSEIWGGPRLDIHEHHDKFTVTAEVPGVAKEDISLEVDDKKRRVTLQGAFKNEYSSGAPSSDVKARQDKAEGKVAHPLLLERHYGSFSRSFALPPTANLNAVSAKYENGLLKLEIAKKDKEETSKPRSIAISS</sequence>
<evidence type="ECO:0000256" key="4">
    <source>
        <dbReference type="SAM" id="MobiDB-lite"/>
    </source>
</evidence>
<reference evidence="6 7" key="1">
    <citation type="journal article" date="2018" name="Mol. Biol. Evol.">
        <title>Broad Genomic Sampling Reveals a Smut Pathogenic Ancestry of the Fungal Clade Ustilaginomycotina.</title>
        <authorList>
            <person name="Kijpornyongpan T."/>
            <person name="Mondo S.J."/>
            <person name="Barry K."/>
            <person name="Sandor L."/>
            <person name="Lee J."/>
            <person name="Lipzen A."/>
            <person name="Pangilinan J."/>
            <person name="LaButti K."/>
            <person name="Hainaut M."/>
            <person name="Henrissat B."/>
            <person name="Grigoriev I.V."/>
            <person name="Spatafora J.W."/>
            <person name="Aime M.C."/>
        </authorList>
    </citation>
    <scope>NUCLEOTIDE SEQUENCE [LARGE SCALE GENOMIC DNA]</scope>
    <source>
        <strain evidence="6 7">MCA 4658</strain>
    </source>
</reference>
<dbReference type="RefSeq" id="XP_025366582.1">
    <property type="nucleotide sequence ID" value="XM_025511404.1"/>
</dbReference>